<dbReference type="Pfam" id="PF04073">
    <property type="entry name" value="tRNA_edit"/>
    <property type="match status" value="1"/>
</dbReference>
<evidence type="ECO:0000256" key="6">
    <source>
        <dbReference type="ARBA" id="ARBA00022840"/>
    </source>
</evidence>
<dbReference type="STRING" id="720554.Clocl_2197"/>
<dbReference type="InterPro" id="IPR023717">
    <property type="entry name" value="Pro-tRNA-Synthase_IIa_type1"/>
</dbReference>
<evidence type="ECO:0000256" key="2">
    <source>
        <dbReference type="ARBA" id="ARBA00011738"/>
    </source>
</evidence>
<dbReference type="EC" id="6.1.1.15" evidence="10"/>
<keyword evidence="8 10" id="KW-0030">Aminoacyl-tRNA synthetase</keyword>
<dbReference type="InterPro" id="IPR002316">
    <property type="entry name" value="Pro-tRNA-ligase_IIa"/>
</dbReference>
<evidence type="ECO:0000259" key="11">
    <source>
        <dbReference type="PROSITE" id="PS50862"/>
    </source>
</evidence>
<keyword evidence="4 10" id="KW-0436">Ligase</keyword>
<evidence type="ECO:0000313" key="12">
    <source>
        <dbReference type="EMBL" id="AEV68789.1"/>
    </source>
</evidence>
<dbReference type="SUPFAM" id="SSF52954">
    <property type="entry name" value="Class II aaRS ABD-related"/>
    <property type="match status" value="1"/>
</dbReference>
<evidence type="ECO:0000256" key="8">
    <source>
        <dbReference type="ARBA" id="ARBA00023146"/>
    </source>
</evidence>
<protein>
    <recommendedName>
        <fullName evidence="10">Proline--tRNA ligase</fullName>
        <ecNumber evidence="10">6.1.1.15</ecNumber>
    </recommendedName>
    <alternativeName>
        <fullName evidence="10">Prolyl-tRNA synthetase</fullName>
        <shortName evidence="10">ProRS</shortName>
    </alternativeName>
</protein>
<dbReference type="InterPro" id="IPR007214">
    <property type="entry name" value="YbaK/aa-tRNA-synth-assoc-dom"/>
</dbReference>
<evidence type="ECO:0000313" key="13">
    <source>
        <dbReference type="Proteomes" id="UP000005435"/>
    </source>
</evidence>
<dbReference type="GO" id="GO:0006433">
    <property type="term" value="P:prolyl-tRNA aminoacylation"/>
    <property type="evidence" value="ECO:0007669"/>
    <property type="project" value="UniProtKB-UniRule"/>
</dbReference>
<keyword evidence="13" id="KW-1185">Reference proteome</keyword>
<dbReference type="eggNOG" id="COG0442">
    <property type="taxonomic scope" value="Bacteria"/>
</dbReference>
<comment type="catalytic activity">
    <reaction evidence="9 10">
        <text>tRNA(Pro) + L-proline + ATP = L-prolyl-tRNA(Pro) + AMP + diphosphate</text>
        <dbReference type="Rhea" id="RHEA:14305"/>
        <dbReference type="Rhea" id="RHEA-COMP:9700"/>
        <dbReference type="Rhea" id="RHEA-COMP:9702"/>
        <dbReference type="ChEBI" id="CHEBI:30616"/>
        <dbReference type="ChEBI" id="CHEBI:33019"/>
        <dbReference type="ChEBI" id="CHEBI:60039"/>
        <dbReference type="ChEBI" id="CHEBI:78442"/>
        <dbReference type="ChEBI" id="CHEBI:78532"/>
        <dbReference type="ChEBI" id="CHEBI:456215"/>
        <dbReference type="EC" id="6.1.1.15"/>
    </reaction>
</comment>
<keyword evidence="7 10" id="KW-0648">Protein biosynthesis</keyword>
<reference evidence="13" key="1">
    <citation type="submission" date="2011-12" db="EMBL/GenBank/DDBJ databases">
        <title>Complete sequence of Clostridium clariflavum DSM 19732.</title>
        <authorList>
            <consortium name="US DOE Joint Genome Institute"/>
            <person name="Lucas S."/>
            <person name="Han J."/>
            <person name="Lapidus A."/>
            <person name="Cheng J.-F."/>
            <person name="Goodwin L."/>
            <person name="Pitluck S."/>
            <person name="Peters L."/>
            <person name="Teshima H."/>
            <person name="Detter J.C."/>
            <person name="Han C."/>
            <person name="Tapia R."/>
            <person name="Land M."/>
            <person name="Hauser L."/>
            <person name="Kyrpides N."/>
            <person name="Ivanova N."/>
            <person name="Pagani I."/>
            <person name="Kitzmiller T."/>
            <person name="Lynd L."/>
            <person name="Izquierdo J."/>
            <person name="Woyke T."/>
        </authorList>
    </citation>
    <scope>NUCLEOTIDE SEQUENCE [LARGE SCALE GENOMIC DNA]</scope>
    <source>
        <strain evidence="13">DSM 19732 / NBRC 101661 / EBR45</strain>
    </source>
</reference>
<dbReference type="GO" id="GO:0002161">
    <property type="term" value="F:aminoacyl-tRNA deacylase activity"/>
    <property type="evidence" value="ECO:0007669"/>
    <property type="project" value="InterPro"/>
</dbReference>
<dbReference type="InterPro" id="IPR006195">
    <property type="entry name" value="aa-tRNA-synth_II"/>
</dbReference>
<feature type="domain" description="Aminoacyl-transfer RNA synthetases class-II family profile" evidence="11">
    <location>
        <begin position="33"/>
        <end position="464"/>
    </location>
</feature>
<dbReference type="GO" id="GO:0005829">
    <property type="term" value="C:cytosol"/>
    <property type="evidence" value="ECO:0007669"/>
    <property type="project" value="TreeGrafter"/>
</dbReference>
<dbReference type="InterPro" id="IPR045864">
    <property type="entry name" value="aa-tRNA-synth_II/BPL/LPL"/>
</dbReference>
<dbReference type="Gene3D" id="3.40.50.800">
    <property type="entry name" value="Anticodon-binding domain"/>
    <property type="match status" value="1"/>
</dbReference>
<dbReference type="SUPFAM" id="SSF55681">
    <property type="entry name" value="Class II aaRS and biotin synthetases"/>
    <property type="match status" value="1"/>
</dbReference>
<dbReference type="InterPro" id="IPR036621">
    <property type="entry name" value="Anticodon-bd_dom_sf"/>
</dbReference>
<gene>
    <name evidence="10" type="primary">proS</name>
    <name evidence="12" type="ordered locus">Clocl_2197</name>
</gene>
<dbReference type="Gene3D" id="3.30.930.10">
    <property type="entry name" value="Bira Bifunctional Protein, Domain 2"/>
    <property type="match status" value="2"/>
</dbReference>
<comment type="subcellular location">
    <subcellularLocation>
        <location evidence="1 10">Cytoplasm</location>
    </subcellularLocation>
</comment>
<accession>G8LX98</accession>
<dbReference type="PROSITE" id="PS50862">
    <property type="entry name" value="AA_TRNA_LIGASE_II"/>
    <property type="match status" value="1"/>
</dbReference>
<keyword evidence="6 10" id="KW-0067">ATP-binding</keyword>
<dbReference type="GO" id="GO:0016740">
    <property type="term" value="F:transferase activity"/>
    <property type="evidence" value="ECO:0007669"/>
    <property type="project" value="UniProtKB-ARBA"/>
</dbReference>
<dbReference type="RefSeq" id="WP_014255368.1">
    <property type="nucleotide sequence ID" value="NC_016627.1"/>
</dbReference>
<dbReference type="PRINTS" id="PR01046">
    <property type="entry name" value="TRNASYNTHPRO"/>
</dbReference>
<dbReference type="Pfam" id="PF00587">
    <property type="entry name" value="tRNA-synt_2b"/>
    <property type="match status" value="1"/>
</dbReference>
<dbReference type="NCBIfam" id="NF006625">
    <property type="entry name" value="PRK09194.1"/>
    <property type="match status" value="1"/>
</dbReference>
<dbReference type="Proteomes" id="UP000005435">
    <property type="component" value="Chromosome"/>
</dbReference>
<dbReference type="HAMAP" id="MF_01569">
    <property type="entry name" value="Pro_tRNA_synth_type1"/>
    <property type="match status" value="1"/>
</dbReference>
<dbReference type="InterPro" id="IPR044140">
    <property type="entry name" value="ProRS_anticodon_short"/>
</dbReference>
<dbReference type="GO" id="GO:0140096">
    <property type="term" value="F:catalytic activity, acting on a protein"/>
    <property type="evidence" value="ECO:0007669"/>
    <property type="project" value="UniProtKB-ARBA"/>
</dbReference>
<proteinExistence type="inferred from homology"/>
<dbReference type="InterPro" id="IPR050062">
    <property type="entry name" value="Pro-tRNA_synthetase"/>
</dbReference>
<reference evidence="12 13" key="2">
    <citation type="journal article" date="2012" name="Stand. Genomic Sci.">
        <title>Complete Genome Sequence of Clostridium clariflavum DSM 19732.</title>
        <authorList>
            <person name="Izquierdo J.A."/>
            <person name="Goodwin L."/>
            <person name="Davenport K.W."/>
            <person name="Teshima H."/>
            <person name="Bruce D."/>
            <person name="Detter C."/>
            <person name="Tapia R."/>
            <person name="Han S."/>
            <person name="Land M."/>
            <person name="Hauser L."/>
            <person name="Jeffries C.D."/>
            <person name="Han J."/>
            <person name="Pitluck S."/>
            <person name="Nolan M."/>
            <person name="Chen A."/>
            <person name="Huntemann M."/>
            <person name="Mavromatis K."/>
            <person name="Mikhailova N."/>
            <person name="Liolios K."/>
            <person name="Woyke T."/>
            <person name="Lynd L.R."/>
        </authorList>
    </citation>
    <scope>NUCLEOTIDE SEQUENCE [LARGE SCALE GENOMIC DNA]</scope>
    <source>
        <strain evidence="13">DSM 19732 / NBRC 101661 / EBR45</strain>
    </source>
</reference>
<dbReference type="HOGENOM" id="CLU_016739_0_0_9"/>
<evidence type="ECO:0000256" key="5">
    <source>
        <dbReference type="ARBA" id="ARBA00022741"/>
    </source>
</evidence>
<dbReference type="EMBL" id="CP003065">
    <property type="protein sequence ID" value="AEV68789.1"/>
    <property type="molecule type" value="Genomic_DNA"/>
</dbReference>
<dbReference type="SUPFAM" id="SSF55826">
    <property type="entry name" value="YbaK/ProRS associated domain"/>
    <property type="match status" value="1"/>
</dbReference>
<dbReference type="InterPro" id="IPR036754">
    <property type="entry name" value="YbaK/aa-tRNA-synt-asso_dom_sf"/>
</dbReference>
<dbReference type="CDD" id="cd04334">
    <property type="entry name" value="ProRS-INS"/>
    <property type="match status" value="1"/>
</dbReference>
<organism evidence="12 13">
    <name type="scientific">Acetivibrio clariflavus (strain DSM 19732 / NBRC 101661 / EBR45)</name>
    <name type="common">Clostridium clariflavum</name>
    <dbReference type="NCBI Taxonomy" id="720554"/>
    <lineage>
        <taxon>Bacteria</taxon>
        <taxon>Bacillati</taxon>
        <taxon>Bacillota</taxon>
        <taxon>Clostridia</taxon>
        <taxon>Eubacteriales</taxon>
        <taxon>Oscillospiraceae</taxon>
        <taxon>Acetivibrio</taxon>
    </lineage>
</organism>
<dbReference type="KEGG" id="ccl:Clocl_2197"/>
<comment type="subunit">
    <text evidence="2 10">Homodimer.</text>
</comment>
<evidence type="ECO:0000256" key="10">
    <source>
        <dbReference type="HAMAP-Rule" id="MF_01569"/>
    </source>
</evidence>
<dbReference type="OrthoDB" id="9809052at2"/>
<dbReference type="NCBIfam" id="TIGR00409">
    <property type="entry name" value="proS_fam_II"/>
    <property type="match status" value="1"/>
</dbReference>
<evidence type="ECO:0000256" key="3">
    <source>
        <dbReference type="ARBA" id="ARBA00022490"/>
    </source>
</evidence>
<dbReference type="InterPro" id="IPR004154">
    <property type="entry name" value="Anticodon-bd"/>
</dbReference>
<evidence type="ECO:0000256" key="4">
    <source>
        <dbReference type="ARBA" id="ARBA00022598"/>
    </source>
</evidence>
<dbReference type="PANTHER" id="PTHR42753:SF2">
    <property type="entry name" value="PROLINE--TRNA LIGASE"/>
    <property type="match status" value="1"/>
</dbReference>
<dbReference type="GO" id="GO:0005524">
    <property type="term" value="F:ATP binding"/>
    <property type="evidence" value="ECO:0007669"/>
    <property type="project" value="UniProtKB-UniRule"/>
</dbReference>
<dbReference type="AlphaFoldDB" id="G8LX98"/>
<comment type="function">
    <text evidence="10">Catalyzes the attachment of proline to tRNA(Pro) in a two-step reaction: proline is first activated by ATP to form Pro-AMP and then transferred to the acceptor end of tRNA(Pro). As ProRS can inadvertently accommodate and process non-cognate amino acids such as alanine and cysteine, to avoid such errors it has two additional distinct editing activities against alanine. One activity is designated as 'pretransfer' editing and involves the tRNA(Pro)-independent hydrolysis of activated Ala-AMP. The other activity is designated 'posttransfer' editing and involves deacylation of mischarged Ala-tRNA(Pro). The misacylated Cys-tRNA(Pro) is not edited by ProRS.</text>
</comment>
<dbReference type="Pfam" id="PF03129">
    <property type="entry name" value="HGTP_anticodon"/>
    <property type="match status" value="1"/>
</dbReference>
<dbReference type="InterPro" id="IPR004500">
    <property type="entry name" value="Pro-tRNA-synth_IIa_bac-type"/>
</dbReference>
<evidence type="ECO:0000256" key="9">
    <source>
        <dbReference type="ARBA" id="ARBA00047671"/>
    </source>
</evidence>
<name>G8LX98_ACECE</name>
<dbReference type="PANTHER" id="PTHR42753">
    <property type="entry name" value="MITOCHONDRIAL RIBOSOME PROTEIN L39/PROLYL-TRNA LIGASE FAMILY MEMBER"/>
    <property type="match status" value="1"/>
</dbReference>
<dbReference type="CDD" id="cd00861">
    <property type="entry name" value="ProRS_anticodon_short"/>
    <property type="match status" value="1"/>
</dbReference>
<dbReference type="GO" id="GO:0004827">
    <property type="term" value="F:proline-tRNA ligase activity"/>
    <property type="evidence" value="ECO:0007669"/>
    <property type="project" value="UniProtKB-UniRule"/>
</dbReference>
<evidence type="ECO:0000256" key="7">
    <source>
        <dbReference type="ARBA" id="ARBA00022917"/>
    </source>
</evidence>
<keyword evidence="3 10" id="KW-0963">Cytoplasm</keyword>
<evidence type="ECO:0000256" key="1">
    <source>
        <dbReference type="ARBA" id="ARBA00004496"/>
    </source>
</evidence>
<sequence>MRLSRLLGERYKEKPAEASLISHIFLLRGGYVKQVSNGIYSLLPPAKRIVSKIEQIIREEMDSIGGQEVLLPVVMPKELWEESGRYKAIGAELARFKDRNDHDMLLGMTHEEAAVHLVRNDAVSYSKYPFMIYQIQTKFRDEPRPRGGLIRVREFTMKDAYSFHTSQEDLEKFYQECFEAYHRIFRRVGIPEVVAVGSDTGMMGGNVAHEFMLLCEAGEDTIAVCKQCGYKANLEVARANIKHNDCSENILKEVHTPDITTIDDLASFFGLPAGRFVKSAVFAVQNSSKPLVVFIRGDLEVNEAKLRKIVGANVFPLTEHKDVPLCFGFIGPMGLDEVELDIIFDRSLEGELNLICGANKKDYHMKGFSMKRDIKVDKYYDVSKINSGDRCLNCNSGVIELVRGIEVGNIFQLGTKYTASMNMEYTDVDGQRKNPIMGCYGIGVGRLMAAVIEARHDDYGPIWPVSIAPWHIHICVLNSNKEGVNEFAFELYEKLRQQKYEVIIDDRGLNAGVQFADADLLGIPVRVIVSAKNLEANKIEICTRDKKIKKLVDKDDIIKEIQSLLT</sequence>
<dbReference type="InterPro" id="IPR002314">
    <property type="entry name" value="aa-tRNA-synt_IIb"/>
</dbReference>
<comment type="similarity">
    <text evidence="10">Belongs to the class-II aminoacyl-tRNA synthetase family. ProS type 1 subfamily.</text>
</comment>
<comment type="domain">
    <text evidence="10">Consists of three domains: the N-terminal catalytic domain, the editing domain and the C-terminal anticodon-binding domain.</text>
</comment>
<keyword evidence="5 10" id="KW-0547">Nucleotide-binding</keyword>